<protein>
    <submittedName>
        <fullName evidence="2">Uncharacterized protein</fullName>
    </submittedName>
</protein>
<feature type="region of interest" description="Disordered" evidence="1">
    <location>
        <begin position="101"/>
        <end position="132"/>
    </location>
</feature>
<feature type="compositionally biased region" description="Polar residues" evidence="1">
    <location>
        <begin position="116"/>
        <end position="132"/>
    </location>
</feature>
<name>A0ABQ4A6G6_9ACTN</name>
<evidence type="ECO:0000313" key="2">
    <source>
        <dbReference type="EMBL" id="GIE26457.1"/>
    </source>
</evidence>
<keyword evidence="3" id="KW-1185">Reference proteome</keyword>
<dbReference type="Proteomes" id="UP000603200">
    <property type="component" value="Unassembled WGS sequence"/>
</dbReference>
<proteinExistence type="predicted"/>
<evidence type="ECO:0000256" key="1">
    <source>
        <dbReference type="SAM" id="MobiDB-lite"/>
    </source>
</evidence>
<sequence>MPQGQRGEVEHRVAVAGLGPVEHAGDPVLIGEDVGDLEVAVDERRGERAEGCPGDLAVAGDQTGGEAGDGSPRTPRAWPGRAPSAITDGWRHRIGAVGTGAAAIASASASRRAGSPSTLRKTSPTRSVTRSE</sequence>
<feature type="region of interest" description="Disordered" evidence="1">
    <location>
        <begin position="44"/>
        <end position="86"/>
    </location>
</feature>
<accession>A0ABQ4A6G6</accession>
<gene>
    <name evidence="2" type="ORF">Ahu01nite_095590</name>
</gene>
<reference evidence="2 3" key="1">
    <citation type="submission" date="2021-01" db="EMBL/GenBank/DDBJ databases">
        <title>Whole genome shotgun sequence of Actinoplanes humidus NBRC 14915.</title>
        <authorList>
            <person name="Komaki H."/>
            <person name="Tamura T."/>
        </authorList>
    </citation>
    <scope>NUCLEOTIDE SEQUENCE [LARGE SCALE GENOMIC DNA]</scope>
    <source>
        <strain evidence="2 3">NBRC 14915</strain>
    </source>
</reference>
<feature type="compositionally biased region" description="Low complexity" evidence="1">
    <location>
        <begin position="101"/>
        <end position="115"/>
    </location>
</feature>
<evidence type="ECO:0000313" key="3">
    <source>
        <dbReference type="Proteomes" id="UP000603200"/>
    </source>
</evidence>
<comment type="caution">
    <text evidence="2">The sequence shown here is derived from an EMBL/GenBank/DDBJ whole genome shotgun (WGS) entry which is preliminary data.</text>
</comment>
<organism evidence="2 3">
    <name type="scientific">Winogradskya humida</name>
    <dbReference type="NCBI Taxonomy" id="113566"/>
    <lineage>
        <taxon>Bacteria</taxon>
        <taxon>Bacillati</taxon>
        <taxon>Actinomycetota</taxon>
        <taxon>Actinomycetes</taxon>
        <taxon>Micromonosporales</taxon>
        <taxon>Micromonosporaceae</taxon>
        <taxon>Winogradskya</taxon>
    </lineage>
</organism>
<dbReference type="EMBL" id="BOMN01000144">
    <property type="protein sequence ID" value="GIE26457.1"/>
    <property type="molecule type" value="Genomic_DNA"/>
</dbReference>